<protein>
    <submittedName>
        <fullName evidence="2">Uncharacterized protein</fullName>
    </submittedName>
</protein>
<proteinExistence type="predicted"/>
<dbReference type="Proteomes" id="UP001365542">
    <property type="component" value="Unassembled WGS sequence"/>
</dbReference>
<evidence type="ECO:0000256" key="1">
    <source>
        <dbReference type="SAM" id="SignalP"/>
    </source>
</evidence>
<dbReference type="AlphaFoldDB" id="A0AAV9WW67"/>
<organism evidence="2 3">
    <name type="scientific">Orbilia ellipsospora</name>
    <dbReference type="NCBI Taxonomy" id="2528407"/>
    <lineage>
        <taxon>Eukaryota</taxon>
        <taxon>Fungi</taxon>
        <taxon>Dikarya</taxon>
        <taxon>Ascomycota</taxon>
        <taxon>Pezizomycotina</taxon>
        <taxon>Orbiliomycetes</taxon>
        <taxon>Orbiliales</taxon>
        <taxon>Orbiliaceae</taxon>
        <taxon>Orbilia</taxon>
    </lineage>
</organism>
<gene>
    <name evidence="2" type="ORF">TWF694_004675</name>
</gene>
<reference evidence="2 3" key="1">
    <citation type="submission" date="2019-10" db="EMBL/GenBank/DDBJ databases">
        <authorList>
            <person name="Palmer J.M."/>
        </authorList>
    </citation>
    <scope>NUCLEOTIDE SEQUENCE [LARGE SCALE GENOMIC DNA]</scope>
    <source>
        <strain evidence="2 3">TWF694</strain>
    </source>
</reference>
<feature type="chain" id="PRO_5043586660" evidence="1">
    <location>
        <begin position="19"/>
        <end position="290"/>
    </location>
</feature>
<sequence>MMMRFFATALLAALGVTADQCRACNYDVCGKAINTNPQGRVDCSSYFRTTVTQAAVTVTETVSVTTNTIETSLIILPATTTFETVAKRQVTAAASPFKIPPYASVCGDAIRYASACSCVGATHTTITVAARTKTVTITTASTVTDHASATSRPFILVVDDIHYFAAKTDATGTYATLTLNASAAVQFYIDPRDHYLYAIGYPQTVGTDPVKTEEIISPMWFSVADNNAVPFSCGFEDDNTNHLVCAAGPYEYWGTVGDGANKYAGIEIANRPFNVPPSGMPVNVTVVYIG</sequence>
<evidence type="ECO:0000313" key="2">
    <source>
        <dbReference type="EMBL" id="KAK6527694.1"/>
    </source>
</evidence>
<evidence type="ECO:0000313" key="3">
    <source>
        <dbReference type="Proteomes" id="UP001365542"/>
    </source>
</evidence>
<keyword evidence="1" id="KW-0732">Signal</keyword>
<comment type="caution">
    <text evidence="2">The sequence shown here is derived from an EMBL/GenBank/DDBJ whole genome shotgun (WGS) entry which is preliminary data.</text>
</comment>
<accession>A0AAV9WW67</accession>
<feature type="signal peptide" evidence="1">
    <location>
        <begin position="1"/>
        <end position="18"/>
    </location>
</feature>
<keyword evidence="3" id="KW-1185">Reference proteome</keyword>
<name>A0AAV9WW67_9PEZI</name>
<dbReference type="EMBL" id="JAVHJO010000015">
    <property type="protein sequence ID" value="KAK6527694.1"/>
    <property type="molecule type" value="Genomic_DNA"/>
</dbReference>